<evidence type="ECO:0000313" key="2">
    <source>
        <dbReference type="Proteomes" id="UP001304895"/>
    </source>
</evidence>
<reference evidence="1" key="1">
    <citation type="journal article" date="2023" name="Mol. Phylogenet. Evol.">
        <title>Genome-scale phylogeny and comparative genomics of the fungal order Sordariales.</title>
        <authorList>
            <person name="Hensen N."/>
            <person name="Bonometti L."/>
            <person name="Westerberg I."/>
            <person name="Brannstrom I.O."/>
            <person name="Guillou S."/>
            <person name="Cros-Aarteil S."/>
            <person name="Calhoun S."/>
            <person name="Haridas S."/>
            <person name="Kuo A."/>
            <person name="Mondo S."/>
            <person name="Pangilinan J."/>
            <person name="Riley R."/>
            <person name="LaButti K."/>
            <person name="Andreopoulos B."/>
            <person name="Lipzen A."/>
            <person name="Chen C."/>
            <person name="Yan M."/>
            <person name="Daum C."/>
            <person name="Ng V."/>
            <person name="Clum A."/>
            <person name="Steindorff A."/>
            <person name="Ohm R.A."/>
            <person name="Martin F."/>
            <person name="Silar P."/>
            <person name="Natvig D.O."/>
            <person name="Lalanne C."/>
            <person name="Gautier V."/>
            <person name="Ament-Velasquez S.L."/>
            <person name="Kruys A."/>
            <person name="Hutchinson M.I."/>
            <person name="Powell A.J."/>
            <person name="Barry K."/>
            <person name="Miller A.N."/>
            <person name="Grigoriev I.V."/>
            <person name="Debuchy R."/>
            <person name="Gladieux P."/>
            <person name="Hiltunen Thoren M."/>
            <person name="Johannesson H."/>
        </authorList>
    </citation>
    <scope>NUCLEOTIDE SEQUENCE</scope>
    <source>
        <strain evidence="1">CBS 123565</strain>
    </source>
</reference>
<dbReference type="AlphaFoldDB" id="A0AAN6ZD13"/>
<gene>
    <name evidence="1" type="ORF">BT67DRAFT_47182</name>
</gene>
<dbReference type="Proteomes" id="UP001304895">
    <property type="component" value="Unassembled WGS sequence"/>
</dbReference>
<comment type="caution">
    <text evidence="1">The sequence shown here is derived from an EMBL/GenBank/DDBJ whole genome shotgun (WGS) entry which is preliminary data.</text>
</comment>
<accession>A0AAN6ZD13</accession>
<keyword evidence="2" id="KW-1185">Reference proteome</keyword>
<organism evidence="1 2">
    <name type="scientific">Trichocladium antarcticum</name>
    <dbReference type="NCBI Taxonomy" id="1450529"/>
    <lineage>
        <taxon>Eukaryota</taxon>
        <taxon>Fungi</taxon>
        <taxon>Dikarya</taxon>
        <taxon>Ascomycota</taxon>
        <taxon>Pezizomycotina</taxon>
        <taxon>Sordariomycetes</taxon>
        <taxon>Sordariomycetidae</taxon>
        <taxon>Sordariales</taxon>
        <taxon>Chaetomiaceae</taxon>
        <taxon>Trichocladium</taxon>
    </lineage>
</organism>
<reference evidence="1" key="2">
    <citation type="submission" date="2023-05" db="EMBL/GenBank/DDBJ databases">
        <authorList>
            <consortium name="Lawrence Berkeley National Laboratory"/>
            <person name="Steindorff A."/>
            <person name="Hensen N."/>
            <person name="Bonometti L."/>
            <person name="Westerberg I."/>
            <person name="Brannstrom I.O."/>
            <person name="Guillou S."/>
            <person name="Cros-Aarteil S."/>
            <person name="Calhoun S."/>
            <person name="Haridas S."/>
            <person name="Kuo A."/>
            <person name="Mondo S."/>
            <person name="Pangilinan J."/>
            <person name="Riley R."/>
            <person name="Labutti K."/>
            <person name="Andreopoulos B."/>
            <person name="Lipzen A."/>
            <person name="Chen C."/>
            <person name="Yanf M."/>
            <person name="Daum C."/>
            <person name="Ng V."/>
            <person name="Clum A."/>
            <person name="Ohm R."/>
            <person name="Martin F."/>
            <person name="Silar P."/>
            <person name="Natvig D."/>
            <person name="Lalanne C."/>
            <person name="Gautier V."/>
            <person name="Ament-Velasquez S.L."/>
            <person name="Kruys A."/>
            <person name="Hutchinson M.I."/>
            <person name="Powell A.J."/>
            <person name="Barry K."/>
            <person name="Miller A.N."/>
            <person name="Grigoriev I.V."/>
            <person name="Debuchy R."/>
            <person name="Gladieux P."/>
            <person name="Thoren M.H."/>
            <person name="Johannesson H."/>
        </authorList>
    </citation>
    <scope>NUCLEOTIDE SEQUENCE</scope>
    <source>
        <strain evidence="1">CBS 123565</strain>
    </source>
</reference>
<evidence type="ECO:0000313" key="1">
    <source>
        <dbReference type="EMBL" id="KAK4133328.1"/>
    </source>
</evidence>
<proteinExistence type="predicted"/>
<name>A0AAN6ZD13_9PEZI</name>
<protein>
    <submittedName>
        <fullName evidence="1">Uncharacterized protein</fullName>
    </submittedName>
</protein>
<dbReference type="EMBL" id="MU853412">
    <property type="protein sequence ID" value="KAK4133328.1"/>
    <property type="molecule type" value="Genomic_DNA"/>
</dbReference>
<sequence length="230" mass="25541">MFRRTLQCLRPKVANPFPATCSSTPTNNTNQRAASYIPPGQLPGPNAKLIKLAAKSNISFSNALRKIPNDKPGEFPLHFTVSPEHVFSVYHTKYLGMFEHPLTAKILYTYTHEKKLNSLWCYVHGSLSQDSSTVVVRTTSERMVWKALSHALNAAGYDIYGKSLEGTTELRGTIRIAIPLPKTILKCSFDGLVAHLTDTVATQIIPRLRGKMKPSSKARIPFKGPVKPRP</sequence>